<evidence type="ECO:0000259" key="2">
    <source>
        <dbReference type="Pfam" id="PF13340"/>
    </source>
</evidence>
<feature type="compositionally biased region" description="Low complexity" evidence="1">
    <location>
        <begin position="401"/>
        <end position="415"/>
    </location>
</feature>
<evidence type="ECO:0000259" key="3">
    <source>
        <dbReference type="Pfam" id="PF20204"/>
    </source>
</evidence>
<dbReference type="RefSeq" id="WP_230507671.1">
    <property type="nucleotide sequence ID" value="NZ_JAJITD010000001.1"/>
</dbReference>
<dbReference type="InterPro" id="IPR046696">
    <property type="entry name" value="DUF6566"/>
</dbReference>
<dbReference type="PANTHER" id="PTHR46637">
    <property type="entry name" value="TIS1421-TRANSPOSASE PROTEIN A"/>
    <property type="match status" value="1"/>
</dbReference>
<dbReference type="InterPro" id="IPR052909">
    <property type="entry name" value="Transposase_6_like"/>
</dbReference>
<dbReference type="EMBL" id="JAJITD010000001">
    <property type="protein sequence ID" value="MCC8391430.1"/>
    <property type="molecule type" value="Genomic_DNA"/>
</dbReference>
<feature type="compositionally biased region" description="Low complexity" evidence="1">
    <location>
        <begin position="464"/>
        <end position="488"/>
    </location>
</feature>
<reference evidence="4 5" key="1">
    <citation type="submission" date="2021-11" db="EMBL/GenBank/DDBJ databases">
        <authorList>
            <person name="Oh E.-T."/>
            <person name="Kim S.-B."/>
        </authorList>
    </citation>
    <scope>NUCLEOTIDE SEQUENCE [LARGE SCALE GENOMIC DNA]</scope>
    <source>
        <strain evidence="4 5">MMS20-SJTR3</strain>
    </source>
</reference>
<feature type="region of interest" description="Disordered" evidence="1">
    <location>
        <begin position="394"/>
        <end position="493"/>
    </location>
</feature>
<dbReference type="Proteomes" id="UP001431019">
    <property type="component" value="Unassembled WGS sequence"/>
</dbReference>
<dbReference type="Pfam" id="PF20204">
    <property type="entry name" value="DUF6566"/>
    <property type="match status" value="1"/>
</dbReference>
<evidence type="ECO:0000313" key="5">
    <source>
        <dbReference type="Proteomes" id="UP001431019"/>
    </source>
</evidence>
<feature type="domain" description="Insertion element IS402-like" evidence="2">
    <location>
        <begin position="6"/>
        <end position="81"/>
    </location>
</feature>
<feature type="region of interest" description="Disordered" evidence="1">
    <location>
        <begin position="104"/>
        <end position="145"/>
    </location>
</feature>
<feature type="compositionally biased region" description="Polar residues" evidence="1">
    <location>
        <begin position="427"/>
        <end position="438"/>
    </location>
</feature>
<organism evidence="4 5">
    <name type="scientific">Paraburkholderia sejongensis</name>
    <dbReference type="NCBI Taxonomy" id="2886946"/>
    <lineage>
        <taxon>Bacteria</taxon>
        <taxon>Pseudomonadati</taxon>
        <taxon>Pseudomonadota</taxon>
        <taxon>Betaproteobacteria</taxon>
        <taxon>Burkholderiales</taxon>
        <taxon>Burkholderiaceae</taxon>
        <taxon>Paraburkholderia</taxon>
    </lineage>
</organism>
<dbReference type="Pfam" id="PF13340">
    <property type="entry name" value="DUF4096"/>
    <property type="match status" value="1"/>
</dbReference>
<dbReference type="PANTHER" id="PTHR46637:SF1">
    <property type="entry name" value="BLL5188 PROTEIN"/>
    <property type="match status" value="1"/>
</dbReference>
<comment type="caution">
    <text evidence="4">The sequence shown here is derived from an EMBL/GenBank/DDBJ whole genome shotgun (WGS) entry which is preliminary data.</text>
</comment>
<proteinExistence type="predicted"/>
<gene>
    <name evidence="4" type="ORF">LJ656_02430</name>
</gene>
<name>A0ABS8JNH6_9BURK</name>
<accession>A0ABS8JNH6</accession>
<feature type="domain" description="DUF6566" evidence="3">
    <location>
        <begin position="292"/>
        <end position="356"/>
    </location>
</feature>
<dbReference type="InterPro" id="IPR025161">
    <property type="entry name" value="IS402-like_dom"/>
</dbReference>
<evidence type="ECO:0000256" key="1">
    <source>
        <dbReference type="SAM" id="MobiDB-lite"/>
    </source>
</evidence>
<evidence type="ECO:0000313" key="4">
    <source>
        <dbReference type="EMBL" id="MCC8391430.1"/>
    </source>
</evidence>
<sequence length="505" mass="52832">MFFEELNNDEWALLAPLVSDEPAIRLNRRGRPRAEPRIVTNAVLWILTTGEPWSRLPGRYPSGPTCRRRFEEWQLNGILLEMVRLLSQSGRSFAYIPQPAPPVAAKPAAPVAQTRTSREDTLRGVSWKSPESWQAPRVSSAPGQWRVADPIGDITRQLSGLPNEAAPLRAATPAAAGAASGAARAVWAVQPLATQQRQAGRAVDPLGGTPAPQAVAQPVAQPAAHALSVTQAALSAIDATLAAHGYRISEAADQHASLHGAPGTSSACSVDERREPLTLSLAPRGMQFEDPRGYLIYVVVEQVPNAMYRASVEITKDGARVERSGLVGPRFEVIADAQRFAFDWARQWIDRECATAAAAVALAARQAQANVATATHAMSGYAARSAAHPLSALRHAPEPTSSGSAVSGAAPSDGSLSIPPEGAPGPSLNTPSGTSSSALRGPLRRYPGEAASAAVTGSTGNMSNTSGPAATAGATGAASGANETTTTERFSSSYRELVSHAAHME</sequence>
<protein>
    <submittedName>
        <fullName evidence="4">Transposase</fullName>
    </submittedName>
</protein>
<keyword evidence="5" id="KW-1185">Reference proteome</keyword>